<gene>
    <name evidence="1" type="ORF">GR138_20420</name>
</gene>
<dbReference type="Gene3D" id="3.40.50.300">
    <property type="entry name" value="P-loop containing nucleotide triphosphate hydrolases"/>
    <property type="match status" value="1"/>
</dbReference>
<evidence type="ECO:0000313" key="2">
    <source>
        <dbReference type="Proteomes" id="UP000435802"/>
    </source>
</evidence>
<keyword evidence="2" id="KW-1185">Reference proteome</keyword>
<comment type="caution">
    <text evidence="1">The sequence shown here is derived from an EMBL/GenBank/DDBJ whole genome shotgun (WGS) entry which is preliminary data.</text>
</comment>
<evidence type="ECO:0000313" key="1">
    <source>
        <dbReference type="EMBL" id="MXN47570.1"/>
    </source>
</evidence>
<accession>A0A6N8SL51</accession>
<dbReference type="EMBL" id="WUMK01000008">
    <property type="protein sequence ID" value="MXN47570.1"/>
    <property type="molecule type" value="Genomic_DNA"/>
</dbReference>
<name>A0A6N8SL51_9HYPH</name>
<dbReference type="SUPFAM" id="SSF52540">
    <property type="entry name" value="P-loop containing nucleoside triphosphate hydrolases"/>
    <property type="match status" value="1"/>
</dbReference>
<dbReference type="InterPro" id="IPR027417">
    <property type="entry name" value="P-loop_NTPase"/>
</dbReference>
<evidence type="ECO:0008006" key="3">
    <source>
        <dbReference type="Google" id="ProtNLM"/>
    </source>
</evidence>
<dbReference type="RefSeq" id="WP_160861097.1">
    <property type="nucleotide sequence ID" value="NZ_WUMK01000008.1"/>
</dbReference>
<reference evidence="1 2" key="1">
    <citation type="submission" date="2019-12" db="EMBL/GenBank/DDBJ databases">
        <title>Shinella kummerowiae sp. nov., a symbiotic bacterium isolated from root nodules of the herbal legume Kummerowia stipulacea.</title>
        <authorList>
            <person name="Gao J."/>
        </authorList>
    </citation>
    <scope>NUCLEOTIDE SEQUENCE [LARGE SCALE GENOMIC DNA]</scope>
    <source>
        <strain evidence="1 2">CCBAU 25048</strain>
    </source>
</reference>
<protein>
    <recommendedName>
        <fullName evidence="3">Sulfotransferase family protein</fullName>
    </recommendedName>
</protein>
<sequence length="296" mass="33970">MTGKLVLHLGAHKTATTAIQHYCSEEKDRLRAAGIVYVGHTVKPFSTYRTLRDLTQEARGEGKFEFREARSKLVIDNAEKVINRADVRSLLIPWEIFLGEPYDKNLPVLYPGAHLSLKALAGFLKDLPISIVFTIRDQWAFLNSWYLQLHKLGQIPDPTHFREWVAAANLSWRPMVETMKEYFGAENVTVLTYPANSATQPDYFRDLFKAYGYVDPINPNSIDRKNESWPSEAMEIARHVMPLLPNDRERYLFRLKMDDVFSKLPGRQYKVLDESAQLQLAEKYAAENTTLGTSSK</sequence>
<dbReference type="OrthoDB" id="5148558at2"/>
<organism evidence="1 2">
    <name type="scientific">Shinella kummerowiae</name>
    <dbReference type="NCBI Taxonomy" id="417745"/>
    <lineage>
        <taxon>Bacteria</taxon>
        <taxon>Pseudomonadati</taxon>
        <taxon>Pseudomonadota</taxon>
        <taxon>Alphaproteobacteria</taxon>
        <taxon>Hyphomicrobiales</taxon>
        <taxon>Rhizobiaceae</taxon>
        <taxon>Shinella</taxon>
    </lineage>
</organism>
<dbReference type="Proteomes" id="UP000435802">
    <property type="component" value="Unassembled WGS sequence"/>
</dbReference>
<proteinExistence type="predicted"/>
<dbReference type="AlphaFoldDB" id="A0A6N8SL51"/>